<dbReference type="Gene3D" id="3.90.79.10">
    <property type="entry name" value="Nucleoside Triphosphate Pyrophosphohydrolase"/>
    <property type="match status" value="1"/>
</dbReference>
<name>A0A1F7UG98_9BACT</name>
<dbReference type="InterPro" id="IPR020084">
    <property type="entry name" value="NUDIX_hydrolase_CS"/>
</dbReference>
<feature type="domain" description="Nudix hydrolase" evidence="7">
    <location>
        <begin position="2"/>
        <end position="136"/>
    </location>
</feature>
<dbReference type="InterPro" id="IPR003565">
    <property type="entry name" value="Tetra_PHTase"/>
</dbReference>
<dbReference type="AlphaFoldDB" id="A0A1F7UG98"/>
<evidence type="ECO:0000256" key="5">
    <source>
        <dbReference type="ARBA" id="ARBA00032644"/>
    </source>
</evidence>
<keyword evidence="3" id="KW-0547">Nucleotide-binding</keyword>
<comment type="similarity">
    <text evidence="1 6">Belongs to the Nudix hydrolase family.</text>
</comment>
<dbReference type="PANTHER" id="PTHR21340:SF0">
    <property type="entry name" value="BIS(5'-NUCLEOSYL)-TETRAPHOSPHATASE [ASYMMETRICAL]"/>
    <property type="match status" value="1"/>
</dbReference>
<accession>A0A1F7UG98</accession>
<evidence type="ECO:0000256" key="3">
    <source>
        <dbReference type="ARBA" id="ARBA00022741"/>
    </source>
</evidence>
<dbReference type="PANTHER" id="PTHR21340">
    <property type="entry name" value="DIADENOSINE 5,5-P1,P4-TETRAPHOSPHATE PYROPHOSPHOHYDROLASE MUTT"/>
    <property type="match status" value="1"/>
</dbReference>
<evidence type="ECO:0000256" key="1">
    <source>
        <dbReference type="ARBA" id="ARBA00005582"/>
    </source>
</evidence>
<dbReference type="InterPro" id="IPR051325">
    <property type="entry name" value="Nudix_hydrolase_domain"/>
</dbReference>
<dbReference type="SUPFAM" id="SSF55811">
    <property type="entry name" value="Nudix"/>
    <property type="match status" value="1"/>
</dbReference>
<gene>
    <name evidence="8" type="ORF">A3J43_00550</name>
</gene>
<dbReference type="PRINTS" id="PR00502">
    <property type="entry name" value="NUDIXFAMILY"/>
</dbReference>
<protein>
    <recommendedName>
        <fullName evidence="2">Bis(5'-nucleosyl)-tetraphosphatase [asymmetrical]</fullName>
    </recommendedName>
    <alternativeName>
        <fullName evidence="5">Diadenosine 5',5'''-P1,P4-tetraphosphate asymmetrical hydrolase</fullName>
    </alternativeName>
</protein>
<dbReference type="STRING" id="1802397.A3J43_00550"/>
<keyword evidence="4 6" id="KW-0378">Hydrolase</keyword>
<dbReference type="EMBL" id="MGEF01000062">
    <property type="protein sequence ID" value="OGL77295.1"/>
    <property type="molecule type" value="Genomic_DNA"/>
</dbReference>
<evidence type="ECO:0000256" key="6">
    <source>
        <dbReference type="RuleBase" id="RU003476"/>
    </source>
</evidence>
<dbReference type="InterPro" id="IPR000086">
    <property type="entry name" value="NUDIX_hydrolase_dom"/>
</dbReference>
<dbReference type="GO" id="GO:0006754">
    <property type="term" value="P:ATP biosynthetic process"/>
    <property type="evidence" value="ECO:0007669"/>
    <property type="project" value="TreeGrafter"/>
</dbReference>
<dbReference type="GO" id="GO:0000166">
    <property type="term" value="F:nucleotide binding"/>
    <property type="evidence" value="ECO:0007669"/>
    <property type="project" value="UniProtKB-KW"/>
</dbReference>
<dbReference type="GO" id="GO:0004081">
    <property type="term" value="F:bis(5'-nucleosyl)-tetraphosphatase (asymmetrical) activity"/>
    <property type="evidence" value="ECO:0007669"/>
    <property type="project" value="TreeGrafter"/>
</dbReference>
<evidence type="ECO:0000313" key="9">
    <source>
        <dbReference type="Proteomes" id="UP000176604"/>
    </source>
</evidence>
<comment type="caution">
    <text evidence="8">The sequence shown here is derived from an EMBL/GenBank/DDBJ whole genome shotgun (WGS) entry which is preliminary data.</text>
</comment>
<dbReference type="InterPro" id="IPR015797">
    <property type="entry name" value="NUDIX_hydrolase-like_dom_sf"/>
</dbReference>
<evidence type="ECO:0000256" key="2">
    <source>
        <dbReference type="ARBA" id="ARBA00018911"/>
    </source>
</evidence>
<sequence length="143" mass="16591">MNVLRSYGIVPVQKIPEGFLFLLVHNINGHWEFPKGTPRRDETPEETALREFQEETGITNVRVIPGVTLREQYLLPLPDGSRVPKEVVFFIGEVVYPKRVNGFHGDVDNALWLPYDEAFVQLTFPESKQVLQEAREYIERHPF</sequence>
<dbReference type="InterPro" id="IPR020476">
    <property type="entry name" value="Nudix_hydrolase"/>
</dbReference>
<dbReference type="CDD" id="cd03428">
    <property type="entry name" value="NUDIX_Ap4A_Nudt2"/>
    <property type="match status" value="1"/>
</dbReference>
<dbReference type="GO" id="GO:0006167">
    <property type="term" value="P:AMP biosynthetic process"/>
    <property type="evidence" value="ECO:0007669"/>
    <property type="project" value="TreeGrafter"/>
</dbReference>
<dbReference type="PROSITE" id="PS00893">
    <property type="entry name" value="NUDIX_BOX"/>
    <property type="match status" value="1"/>
</dbReference>
<organism evidence="8 9">
    <name type="scientific">Candidatus Uhrbacteria bacterium RIFCSPHIGHO2_12_FULL_54_23</name>
    <dbReference type="NCBI Taxonomy" id="1802397"/>
    <lineage>
        <taxon>Bacteria</taxon>
        <taxon>Candidatus Uhriibacteriota</taxon>
    </lineage>
</organism>
<evidence type="ECO:0000313" key="8">
    <source>
        <dbReference type="EMBL" id="OGL77295.1"/>
    </source>
</evidence>
<evidence type="ECO:0000259" key="7">
    <source>
        <dbReference type="PROSITE" id="PS51462"/>
    </source>
</evidence>
<evidence type="ECO:0000256" key="4">
    <source>
        <dbReference type="ARBA" id="ARBA00022801"/>
    </source>
</evidence>
<proteinExistence type="inferred from homology"/>
<dbReference type="Pfam" id="PF00293">
    <property type="entry name" value="NUDIX"/>
    <property type="match status" value="1"/>
</dbReference>
<dbReference type="Proteomes" id="UP000176604">
    <property type="component" value="Unassembled WGS sequence"/>
</dbReference>
<reference evidence="8 9" key="1">
    <citation type="journal article" date="2016" name="Nat. Commun.">
        <title>Thousands of microbial genomes shed light on interconnected biogeochemical processes in an aquifer system.</title>
        <authorList>
            <person name="Anantharaman K."/>
            <person name="Brown C.T."/>
            <person name="Hug L.A."/>
            <person name="Sharon I."/>
            <person name="Castelle C.J."/>
            <person name="Probst A.J."/>
            <person name="Thomas B.C."/>
            <person name="Singh A."/>
            <person name="Wilkins M.J."/>
            <person name="Karaoz U."/>
            <person name="Brodie E.L."/>
            <person name="Williams K.H."/>
            <person name="Hubbard S.S."/>
            <person name="Banfield J.F."/>
        </authorList>
    </citation>
    <scope>NUCLEOTIDE SEQUENCE [LARGE SCALE GENOMIC DNA]</scope>
</reference>
<dbReference type="PROSITE" id="PS51462">
    <property type="entry name" value="NUDIX"/>
    <property type="match status" value="1"/>
</dbReference>